<comment type="caution">
    <text evidence="3">The sequence shown here is derived from an EMBL/GenBank/DDBJ whole genome shotgun (WGS) entry which is preliminary data.</text>
</comment>
<dbReference type="Pfam" id="PF02325">
    <property type="entry name" value="CCB3_YggT"/>
    <property type="match status" value="1"/>
</dbReference>
<dbReference type="AlphaFoldDB" id="A0A368BTL3"/>
<name>A0A368BTL3_9GAMM</name>
<sequence length="179" mass="19987">MNIEYSFFVVLITMFLSYLFLFSFLFRITRVNFYNPVVNFLATKVEPVSSLVLPLGNPLFSSLLFALGLRIVGLFVAYSDSYSLIFISILSFVDIVNFLFRIMFYTVIGSVILSWVAPMNQHPIAELVNSLSDAVLSPIRKYLPSMGGLDFSPIIGLLLLNLVNSVLISLIKSLSGPLL</sequence>
<dbReference type="PANTHER" id="PTHR33219:SF14">
    <property type="entry name" value="PROTEIN COFACTOR ASSEMBLY OF COMPLEX C SUBUNIT B CCB3, CHLOROPLASTIC-RELATED"/>
    <property type="match status" value="1"/>
</dbReference>
<dbReference type="InterPro" id="IPR003425">
    <property type="entry name" value="CCB3/YggT"/>
</dbReference>
<dbReference type="EMBL" id="QOPE01000023">
    <property type="protein sequence ID" value="RCL40633.1"/>
    <property type="molecule type" value="Genomic_DNA"/>
</dbReference>
<accession>A0A368BTL3</accession>
<organism evidence="3 4">
    <name type="scientific">SAR86 cluster bacterium</name>
    <dbReference type="NCBI Taxonomy" id="2030880"/>
    <lineage>
        <taxon>Bacteria</taxon>
        <taxon>Pseudomonadati</taxon>
        <taxon>Pseudomonadota</taxon>
        <taxon>Gammaproteobacteria</taxon>
        <taxon>SAR86 cluster</taxon>
    </lineage>
</organism>
<protein>
    <submittedName>
        <fullName evidence="3">YggT family protein</fullName>
    </submittedName>
</protein>
<dbReference type="Proteomes" id="UP000253307">
    <property type="component" value="Unassembled WGS sequence"/>
</dbReference>
<keyword evidence="2" id="KW-0812">Transmembrane</keyword>
<keyword evidence="2" id="KW-0472">Membrane</keyword>
<comment type="similarity">
    <text evidence="1">Belongs to the YggT family.</text>
</comment>
<gene>
    <name evidence="3" type="ORF">DBW96_03230</name>
</gene>
<dbReference type="GO" id="GO:0016020">
    <property type="term" value="C:membrane"/>
    <property type="evidence" value="ECO:0007669"/>
    <property type="project" value="InterPro"/>
</dbReference>
<evidence type="ECO:0000256" key="1">
    <source>
        <dbReference type="ARBA" id="ARBA00010894"/>
    </source>
</evidence>
<keyword evidence="2" id="KW-1133">Transmembrane helix</keyword>
<feature type="transmembrane region" description="Helical" evidence="2">
    <location>
        <begin position="7"/>
        <end position="26"/>
    </location>
</feature>
<proteinExistence type="inferred from homology"/>
<evidence type="ECO:0000313" key="3">
    <source>
        <dbReference type="EMBL" id="RCL40633.1"/>
    </source>
</evidence>
<feature type="transmembrane region" description="Helical" evidence="2">
    <location>
        <begin position="98"/>
        <end position="117"/>
    </location>
</feature>
<dbReference type="PANTHER" id="PTHR33219">
    <property type="entry name" value="YLMG HOMOLOG PROTEIN 2, CHLOROPLASTIC"/>
    <property type="match status" value="1"/>
</dbReference>
<evidence type="ECO:0000313" key="4">
    <source>
        <dbReference type="Proteomes" id="UP000253307"/>
    </source>
</evidence>
<evidence type="ECO:0000256" key="2">
    <source>
        <dbReference type="SAM" id="Phobius"/>
    </source>
</evidence>
<feature type="transmembrane region" description="Helical" evidence="2">
    <location>
        <begin position="151"/>
        <end position="171"/>
    </location>
</feature>
<reference evidence="3 4" key="1">
    <citation type="journal article" date="2018" name="Microbiome">
        <title>Fine metagenomic profile of the Mediterranean stratified and mixed water columns revealed by assembly and recruitment.</title>
        <authorList>
            <person name="Haro-Moreno J.M."/>
            <person name="Lopez-Perez M."/>
            <person name="De La Torre J.R."/>
            <person name="Picazo A."/>
            <person name="Camacho A."/>
            <person name="Rodriguez-Valera F."/>
        </authorList>
    </citation>
    <scope>NUCLEOTIDE SEQUENCE [LARGE SCALE GENOMIC DNA]</scope>
    <source>
        <strain evidence="3">MED-G82</strain>
    </source>
</reference>